<evidence type="ECO:0000313" key="1">
    <source>
        <dbReference type="EMBL" id="KAF8415061.1"/>
    </source>
</evidence>
<protein>
    <submittedName>
        <fullName evidence="1">Uncharacterized protein</fullName>
    </submittedName>
</protein>
<reference evidence="1" key="1">
    <citation type="submission" date="2019-10" db="EMBL/GenBank/DDBJ databases">
        <authorList>
            <consortium name="DOE Joint Genome Institute"/>
            <person name="Kuo A."/>
            <person name="Miyauchi S."/>
            <person name="Kiss E."/>
            <person name="Drula E."/>
            <person name="Kohler A."/>
            <person name="Sanchez-Garcia M."/>
            <person name="Andreopoulos B."/>
            <person name="Barry K.W."/>
            <person name="Bonito G."/>
            <person name="Buee M."/>
            <person name="Carver A."/>
            <person name="Chen C."/>
            <person name="Cichocki N."/>
            <person name="Clum A."/>
            <person name="Culley D."/>
            <person name="Crous P.W."/>
            <person name="Fauchery L."/>
            <person name="Girlanda M."/>
            <person name="Hayes R."/>
            <person name="Keri Z."/>
            <person name="LaButti K."/>
            <person name="Lipzen A."/>
            <person name="Lombard V."/>
            <person name="Magnuson J."/>
            <person name="Maillard F."/>
            <person name="Morin E."/>
            <person name="Murat C."/>
            <person name="Nolan M."/>
            <person name="Ohm R."/>
            <person name="Pangilinan J."/>
            <person name="Pereira M."/>
            <person name="Perotto S."/>
            <person name="Peter M."/>
            <person name="Riley R."/>
            <person name="Sitrit Y."/>
            <person name="Stielow B."/>
            <person name="Szollosi G."/>
            <person name="Zifcakova L."/>
            <person name="Stursova M."/>
            <person name="Spatafora J.W."/>
            <person name="Tedersoo L."/>
            <person name="Vaario L.-M."/>
            <person name="Yamada A."/>
            <person name="Yan M."/>
            <person name="Wang P."/>
            <person name="Xu J."/>
            <person name="Bruns T."/>
            <person name="Baldrian P."/>
            <person name="Vilgalys R."/>
            <person name="Henrissat B."/>
            <person name="Grigoriev I.V."/>
            <person name="Hibbett D."/>
            <person name="Nagy L.G."/>
            <person name="Martin F.M."/>
        </authorList>
    </citation>
    <scope>NUCLEOTIDE SEQUENCE</scope>
    <source>
        <strain evidence="1">BED1</strain>
    </source>
</reference>
<organism evidence="1 2">
    <name type="scientific">Boletus edulis BED1</name>
    <dbReference type="NCBI Taxonomy" id="1328754"/>
    <lineage>
        <taxon>Eukaryota</taxon>
        <taxon>Fungi</taxon>
        <taxon>Dikarya</taxon>
        <taxon>Basidiomycota</taxon>
        <taxon>Agaricomycotina</taxon>
        <taxon>Agaricomycetes</taxon>
        <taxon>Agaricomycetidae</taxon>
        <taxon>Boletales</taxon>
        <taxon>Boletineae</taxon>
        <taxon>Boletaceae</taxon>
        <taxon>Boletoideae</taxon>
        <taxon>Boletus</taxon>
    </lineage>
</organism>
<dbReference type="EMBL" id="WHUW01000376">
    <property type="protein sequence ID" value="KAF8415061.1"/>
    <property type="molecule type" value="Genomic_DNA"/>
</dbReference>
<proteinExistence type="predicted"/>
<sequence>MCPDLRSFPTDLCNVPQTGKEDVQGLGSRLMHAYIASHKISLLIVRARPAQTQRSSASRCH</sequence>
<name>A0AAD4G5F6_BOLED</name>
<keyword evidence="2" id="KW-1185">Reference proteome</keyword>
<gene>
    <name evidence="1" type="ORF">L210DRAFT_938815</name>
</gene>
<dbReference type="AlphaFoldDB" id="A0AAD4G5F6"/>
<accession>A0AAD4G5F6</accession>
<dbReference type="Proteomes" id="UP001194468">
    <property type="component" value="Unassembled WGS sequence"/>
</dbReference>
<evidence type="ECO:0000313" key="2">
    <source>
        <dbReference type="Proteomes" id="UP001194468"/>
    </source>
</evidence>
<reference evidence="1" key="2">
    <citation type="journal article" date="2020" name="Nat. Commun.">
        <title>Large-scale genome sequencing of mycorrhizal fungi provides insights into the early evolution of symbiotic traits.</title>
        <authorList>
            <person name="Miyauchi S."/>
            <person name="Kiss E."/>
            <person name="Kuo A."/>
            <person name="Drula E."/>
            <person name="Kohler A."/>
            <person name="Sanchez-Garcia M."/>
            <person name="Morin E."/>
            <person name="Andreopoulos B."/>
            <person name="Barry K.W."/>
            <person name="Bonito G."/>
            <person name="Buee M."/>
            <person name="Carver A."/>
            <person name="Chen C."/>
            <person name="Cichocki N."/>
            <person name="Clum A."/>
            <person name="Culley D."/>
            <person name="Crous P.W."/>
            <person name="Fauchery L."/>
            <person name="Girlanda M."/>
            <person name="Hayes R.D."/>
            <person name="Keri Z."/>
            <person name="LaButti K."/>
            <person name="Lipzen A."/>
            <person name="Lombard V."/>
            <person name="Magnuson J."/>
            <person name="Maillard F."/>
            <person name="Murat C."/>
            <person name="Nolan M."/>
            <person name="Ohm R.A."/>
            <person name="Pangilinan J."/>
            <person name="Pereira M.F."/>
            <person name="Perotto S."/>
            <person name="Peter M."/>
            <person name="Pfister S."/>
            <person name="Riley R."/>
            <person name="Sitrit Y."/>
            <person name="Stielow J.B."/>
            <person name="Szollosi G."/>
            <person name="Zifcakova L."/>
            <person name="Stursova M."/>
            <person name="Spatafora J.W."/>
            <person name="Tedersoo L."/>
            <person name="Vaario L.M."/>
            <person name="Yamada A."/>
            <person name="Yan M."/>
            <person name="Wang P."/>
            <person name="Xu J."/>
            <person name="Bruns T."/>
            <person name="Baldrian P."/>
            <person name="Vilgalys R."/>
            <person name="Dunand C."/>
            <person name="Henrissat B."/>
            <person name="Grigoriev I.V."/>
            <person name="Hibbett D."/>
            <person name="Nagy L.G."/>
            <person name="Martin F.M."/>
        </authorList>
    </citation>
    <scope>NUCLEOTIDE SEQUENCE</scope>
    <source>
        <strain evidence="1">BED1</strain>
    </source>
</reference>
<comment type="caution">
    <text evidence="1">The sequence shown here is derived from an EMBL/GenBank/DDBJ whole genome shotgun (WGS) entry which is preliminary data.</text>
</comment>